<keyword evidence="10" id="KW-0406">Ion transport</keyword>
<comment type="catalytic activity">
    <reaction evidence="8">
        <text>fluoride(in) = fluoride(out)</text>
        <dbReference type="Rhea" id="RHEA:76159"/>
        <dbReference type="ChEBI" id="CHEBI:17051"/>
    </reaction>
    <physiologicalReaction direction="left-to-right" evidence="8">
        <dbReference type="Rhea" id="RHEA:76160"/>
    </physiologicalReaction>
</comment>
<protein>
    <recommendedName>
        <fullName evidence="10">Fluoride-specific ion channel FluC</fullName>
    </recommendedName>
</protein>
<keyword evidence="10" id="KW-0479">Metal-binding</keyword>
<comment type="function">
    <text evidence="9 10">Fluoride-specific ion channel. Important for reducing fluoride concentration in the cell, thus reducing its toxicity.</text>
</comment>
<name>A0ABP9IIW2_9ACTN</name>
<keyword evidence="2 10" id="KW-1003">Cell membrane</keyword>
<dbReference type="EMBL" id="BAABKB010000002">
    <property type="protein sequence ID" value="GAA4998665.1"/>
    <property type="molecule type" value="Genomic_DNA"/>
</dbReference>
<reference evidence="12" key="1">
    <citation type="journal article" date="2019" name="Int. J. Syst. Evol. Microbiol.">
        <title>The Global Catalogue of Microorganisms (GCM) 10K type strain sequencing project: providing services to taxonomists for standard genome sequencing and annotation.</title>
        <authorList>
            <consortium name="The Broad Institute Genomics Platform"/>
            <consortium name="The Broad Institute Genome Sequencing Center for Infectious Disease"/>
            <person name="Wu L."/>
            <person name="Ma J."/>
        </authorList>
    </citation>
    <scope>NUCLEOTIDE SEQUENCE [LARGE SCALE GENOMIC DNA]</scope>
    <source>
        <strain evidence="12">JCM 18409</strain>
    </source>
</reference>
<evidence type="ECO:0000256" key="8">
    <source>
        <dbReference type="ARBA" id="ARBA00035585"/>
    </source>
</evidence>
<feature type="transmembrane region" description="Helical" evidence="10">
    <location>
        <begin position="33"/>
        <end position="55"/>
    </location>
</feature>
<keyword evidence="6 10" id="KW-0407">Ion channel</keyword>
<keyword evidence="3 10" id="KW-0812">Transmembrane</keyword>
<evidence type="ECO:0000256" key="7">
    <source>
        <dbReference type="ARBA" id="ARBA00035120"/>
    </source>
</evidence>
<evidence type="ECO:0000256" key="6">
    <source>
        <dbReference type="ARBA" id="ARBA00023303"/>
    </source>
</evidence>
<gene>
    <name evidence="11" type="primary">crcB_1</name>
    <name evidence="10" type="synonym">crcB</name>
    <name evidence="10" type="synonym">fluC</name>
    <name evidence="11" type="ORF">GCM10023335_10470</name>
</gene>
<feature type="transmembrane region" description="Helical" evidence="10">
    <location>
        <begin position="92"/>
        <end position="116"/>
    </location>
</feature>
<feature type="binding site" evidence="10">
    <location>
        <position position="70"/>
    </location>
    <ligand>
        <name>Na(+)</name>
        <dbReference type="ChEBI" id="CHEBI:29101"/>
        <note>structural</note>
    </ligand>
</feature>
<evidence type="ECO:0000313" key="12">
    <source>
        <dbReference type="Proteomes" id="UP001501759"/>
    </source>
</evidence>
<keyword evidence="10" id="KW-0813">Transport</keyword>
<sequence>MLVILGGAIGAPMRYLIDRSVQARHGTTFPWGTFGANVTGSMILGTLTGATLAGAASQNVQLFLGSGLCGALTTYSTFSYETLSLAEAGARFLAAVNVVASIVAGLGAVFIGLTFAQAAFG</sequence>
<keyword evidence="4 10" id="KW-1133">Transmembrane helix</keyword>
<evidence type="ECO:0000256" key="4">
    <source>
        <dbReference type="ARBA" id="ARBA00022989"/>
    </source>
</evidence>
<evidence type="ECO:0000256" key="9">
    <source>
        <dbReference type="ARBA" id="ARBA00049940"/>
    </source>
</evidence>
<dbReference type="Pfam" id="PF02537">
    <property type="entry name" value="CRCB"/>
    <property type="match status" value="1"/>
</dbReference>
<dbReference type="NCBIfam" id="TIGR00494">
    <property type="entry name" value="crcB"/>
    <property type="match status" value="1"/>
</dbReference>
<dbReference type="Proteomes" id="UP001501759">
    <property type="component" value="Unassembled WGS sequence"/>
</dbReference>
<comment type="caution">
    <text evidence="11">The sequence shown here is derived from an EMBL/GenBank/DDBJ whole genome shotgun (WGS) entry which is preliminary data.</text>
</comment>
<evidence type="ECO:0000256" key="5">
    <source>
        <dbReference type="ARBA" id="ARBA00023136"/>
    </source>
</evidence>
<organism evidence="11 12">
    <name type="scientific">Streptomyces siamensis</name>
    <dbReference type="NCBI Taxonomy" id="1274986"/>
    <lineage>
        <taxon>Bacteria</taxon>
        <taxon>Bacillati</taxon>
        <taxon>Actinomycetota</taxon>
        <taxon>Actinomycetes</taxon>
        <taxon>Kitasatosporales</taxon>
        <taxon>Streptomycetaceae</taxon>
        <taxon>Streptomyces</taxon>
    </lineage>
</organism>
<evidence type="ECO:0000256" key="2">
    <source>
        <dbReference type="ARBA" id="ARBA00022475"/>
    </source>
</evidence>
<evidence type="ECO:0000256" key="3">
    <source>
        <dbReference type="ARBA" id="ARBA00022692"/>
    </source>
</evidence>
<feature type="transmembrane region" description="Helical" evidence="10">
    <location>
        <begin position="62"/>
        <end position="80"/>
    </location>
</feature>
<keyword evidence="10" id="KW-0915">Sodium</keyword>
<evidence type="ECO:0000313" key="11">
    <source>
        <dbReference type="EMBL" id="GAA4998665.1"/>
    </source>
</evidence>
<keyword evidence="5 10" id="KW-0472">Membrane</keyword>
<comment type="activity regulation">
    <text evidence="10">Na(+) is not transported, but it plays an essential structural role and its presence is essential for fluoride channel function.</text>
</comment>
<proteinExistence type="inferred from homology"/>
<keyword evidence="12" id="KW-1185">Reference proteome</keyword>
<dbReference type="PANTHER" id="PTHR28259:SF1">
    <property type="entry name" value="FLUORIDE EXPORT PROTEIN 1-RELATED"/>
    <property type="match status" value="1"/>
</dbReference>
<comment type="similarity">
    <text evidence="7 10">Belongs to the fluoride channel Fluc/FEX (TC 1.A.43) family.</text>
</comment>
<comment type="subcellular location">
    <subcellularLocation>
        <location evidence="1 10">Cell membrane</location>
        <topology evidence="1 10">Multi-pass membrane protein</topology>
    </subcellularLocation>
</comment>
<dbReference type="PANTHER" id="PTHR28259">
    <property type="entry name" value="FLUORIDE EXPORT PROTEIN 1-RELATED"/>
    <property type="match status" value="1"/>
</dbReference>
<dbReference type="InterPro" id="IPR003691">
    <property type="entry name" value="FluC"/>
</dbReference>
<feature type="binding site" evidence="10">
    <location>
        <position position="73"/>
    </location>
    <ligand>
        <name>Na(+)</name>
        <dbReference type="ChEBI" id="CHEBI:29101"/>
        <note>structural</note>
    </ligand>
</feature>
<dbReference type="HAMAP" id="MF_00454">
    <property type="entry name" value="FluC"/>
    <property type="match status" value="1"/>
</dbReference>
<evidence type="ECO:0000256" key="1">
    <source>
        <dbReference type="ARBA" id="ARBA00004651"/>
    </source>
</evidence>
<evidence type="ECO:0000256" key="10">
    <source>
        <dbReference type="HAMAP-Rule" id="MF_00454"/>
    </source>
</evidence>
<accession>A0ABP9IIW2</accession>